<dbReference type="EMBL" id="QKVO01000003">
    <property type="protein sequence ID" value="RAO95137.1"/>
    <property type="molecule type" value="Genomic_DNA"/>
</dbReference>
<dbReference type="OrthoDB" id="9999868at2"/>
<evidence type="ECO:0000313" key="1">
    <source>
        <dbReference type="EMBL" id="RAO95137.1"/>
    </source>
</evidence>
<gene>
    <name evidence="1" type="ORF">DNK47_01450</name>
</gene>
<sequence>MPLKRLAIPFLTISATAPLAMHLAKGGEGEKTFSQSRIASDTESSGMNQYSWRSYWLEKCKPFSISEETIFVCPEIWEDQGPSFYYYKIEYKGDKKDNAFSLHAQQVKEISYKYQTNVVEAGLLDGEKILIKEFPEEFKKLEKDWVIEPNKSCKIDGNSLGGKTKKLSCKFLKVGEYTYISLAE</sequence>
<keyword evidence="2" id="KW-1185">Reference proteome</keyword>
<name>A0A328PS41_9MOLU</name>
<protein>
    <submittedName>
        <fullName evidence="1">Uncharacterized protein</fullName>
    </submittedName>
</protein>
<dbReference type="Proteomes" id="UP000249762">
    <property type="component" value="Unassembled WGS sequence"/>
</dbReference>
<dbReference type="AlphaFoldDB" id="A0A328PS41"/>
<proteinExistence type="predicted"/>
<accession>A0A328PS41</accession>
<dbReference type="RefSeq" id="WP_112665283.1">
    <property type="nucleotide sequence ID" value="NZ_QKVO01000003.1"/>
</dbReference>
<reference evidence="2" key="1">
    <citation type="submission" date="2018-06" db="EMBL/GenBank/DDBJ databases">
        <authorList>
            <person name="Martinez Ocampo F."/>
            <person name="Quiroz Castaneda R.E."/>
            <person name="Rojas Lopez X."/>
        </authorList>
    </citation>
    <scope>NUCLEOTIDE SEQUENCE [LARGE SCALE GENOMIC DNA]</scope>
    <source>
        <strain evidence="2">INIFAP02</strain>
    </source>
</reference>
<organism evidence="1 2">
    <name type="scientific">Mycoplasma wenyonii</name>
    <dbReference type="NCBI Taxonomy" id="65123"/>
    <lineage>
        <taxon>Bacteria</taxon>
        <taxon>Bacillati</taxon>
        <taxon>Mycoplasmatota</taxon>
        <taxon>Mollicutes</taxon>
        <taxon>Mycoplasmataceae</taxon>
        <taxon>Mycoplasma</taxon>
    </lineage>
</organism>
<evidence type="ECO:0000313" key="2">
    <source>
        <dbReference type="Proteomes" id="UP000249762"/>
    </source>
</evidence>
<comment type="caution">
    <text evidence="1">The sequence shown here is derived from an EMBL/GenBank/DDBJ whole genome shotgun (WGS) entry which is preliminary data.</text>
</comment>